<gene>
    <name evidence="1" type="ORF">KF1_034</name>
</gene>
<dbReference type="EMBL" id="MF754111">
    <property type="protein sequence ID" value="ATI19056.1"/>
    <property type="molecule type" value="Genomic_DNA"/>
</dbReference>
<organism evidence="1 2">
    <name type="scientific">Vibrio phage vB_VpaP_KF1</name>
    <dbReference type="NCBI Taxonomy" id="2041472"/>
    <lineage>
        <taxon>Viruses</taxon>
        <taxon>Duplodnaviria</taxon>
        <taxon>Heunggongvirae</taxon>
        <taxon>Uroviricota</taxon>
        <taxon>Caudoviricetes</taxon>
        <taxon>Autographivirales</taxon>
        <taxon>Autoscriptoviridae</taxon>
        <taxon>Maculvirus</taxon>
        <taxon>Maculvirus KF1</taxon>
    </lineage>
</organism>
<reference evidence="1 2" key="1">
    <citation type="submission" date="2017-08" db="EMBL/GenBank/DDBJ databases">
        <title>Complete genome sequence of bacteriophage vB_VpaP_KF1.</title>
        <authorList>
            <person name="Yu J."/>
            <person name="Kwak S.-J."/>
            <person name="Lim J.-A."/>
            <person name="Chang H.-J."/>
        </authorList>
    </citation>
    <scope>NUCLEOTIDE SEQUENCE [LARGE SCALE GENOMIC DNA]</scope>
</reference>
<protein>
    <submittedName>
        <fullName evidence="1">Putative DNA helicase</fullName>
    </submittedName>
</protein>
<dbReference type="Proteomes" id="UP000259916">
    <property type="component" value="Segment"/>
</dbReference>
<keyword evidence="1" id="KW-0347">Helicase</keyword>
<evidence type="ECO:0000313" key="1">
    <source>
        <dbReference type="EMBL" id="ATI19056.1"/>
    </source>
</evidence>
<keyword evidence="1" id="KW-0547">Nucleotide-binding</keyword>
<dbReference type="Gene3D" id="3.40.50.300">
    <property type="entry name" value="P-loop containing nucleotide triphosphate hydrolases"/>
    <property type="match status" value="1"/>
</dbReference>
<sequence>MDAVIVKALCDKTRYSNLLPYVPKDMLAPDTSALLSWVGLYWKTYPEHDEVDFAAFNSMVSLRATQSTPEELATMKALTHEVQAVDDSSVDGVVTMMHELAYSGRAASILTKYQAGEEIDLMYEMKKLQREFGDNVKTQNELFSWEDRGLDDVLAANEEGAGLKLRRFGQLRHNIRALRGGDTVAVAAPVDAGKTSLLAAIAADFANQMKCAPERYGDRPILWLVNESMAVRTVPRIYQAATGKTLAEIRELHREGQFEPLYLAEVGDWHRIRVKDAHSITMPQIATLVEEMNPAVVIIDMVANIRGGTAETEHQNLEAKWQELRSLACEHDFLMVGTMQFSAEGYDMLYPPLTALKQSKIGVQGALDVALFMGKLNNDTEGLRGLSTPKNKCPVSGRPSVNQFEVLFDAQRCQFNCGFAESAMEA</sequence>
<dbReference type="GO" id="GO:0004386">
    <property type="term" value="F:helicase activity"/>
    <property type="evidence" value="ECO:0007669"/>
    <property type="project" value="UniProtKB-KW"/>
</dbReference>
<dbReference type="InterPro" id="IPR027417">
    <property type="entry name" value="P-loop_NTPase"/>
</dbReference>
<name>A0A384WJ51_9CAUD</name>
<proteinExistence type="predicted"/>
<keyword evidence="1" id="KW-0378">Hydrolase</keyword>
<keyword evidence="2" id="KW-1185">Reference proteome</keyword>
<accession>A0A384WJ51</accession>
<evidence type="ECO:0000313" key="2">
    <source>
        <dbReference type="Proteomes" id="UP000259916"/>
    </source>
</evidence>
<dbReference type="SUPFAM" id="SSF52540">
    <property type="entry name" value="P-loop containing nucleoside triphosphate hydrolases"/>
    <property type="match status" value="1"/>
</dbReference>
<dbReference type="Pfam" id="PF13481">
    <property type="entry name" value="AAA_25"/>
    <property type="match status" value="1"/>
</dbReference>
<keyword evidence="1" id="KW-0067">ATP-binding</keyword>